<evidence type="ECO:0000313" key="2">
    <source>
        <dbReference type="Proteomes" id="UP000685013"/>
    </source>
</evidence>
<dbReference type="EMBL" id="JAGKQH010000003">
    <property type="protein sequence ID" value="KAG6603952.1"/>
    <property type="molecule type" value="Genomic_DNA"/>
</dbReference>
<accession>A0AAV6NY75</accession>
<evidence type="ECO:0000313" key="1">
    <source>
        <dbReference type="EMBL" id="KAG6603952.1"/>
    </source>
</evidence>
<name>A0AAV6NY75_9ROSI</name>
<proteinExistence type="predicted"/>
<dbReference type="PANTHER" id="PTHR31009">
    <property type="entry name" value="S-ADENOSYL-L-METHIONINE:CARBOXYL METHYLTRANSFERASE FAMILY PROTEIN"/>
    <property type="match status" value="1"/>
</dbReference>
<gene>
    <name evidence="1" type="primary">SAMT</name>
    <name evidence="1" type="ORF">SDJN03_04561</name>
</gene>
<comment type="caution">
    <text evidence="1">The sequence shown here is derived from an EMBL/GenBank/DDBJ whole genome shotgun (WGS) entry which is preliminary data.</text>
</comment>
<sequence length="657" mass="74803">MVEMVPMNGGVGDTSYANNSLFQQNIISITWPITKEAITQLYCTSYPTSLAIADLGCSSGPNTLVFLSNLIRQVEKLRHQLHKRSPLEYQIFFNDLHTNDFNSLFKSLPSFHQNLKTHIGNHDLGPCFFTGVPGSFYNRLFPRATLHFVHSSYSLHWLSQVPEGIESNKGNIFISDTSPNAVQEAYRCQFQKDFSTFLKCRAEELVVGGRMVLTSSARTCEDRVNKECCYAWEFLNLALIDMVSEGVVEKEKMDSFNIPVYMPSLAEVEAEVLREGRFVIESLQISRINWNLSTNELNGSSKESVKSGYNFAKCIRSVAEGLIVRHFGEEIIDTLFNRRWPPQLCQQLLTSDLGCASGPNTLMIVSNLVKQVHQFYQNLPKQSPHYQIFFNDLHANDFNLIFRSLPGLLENLKTQIGDDFGPCFFNGVPGSFYGRLFPNKSLHFVHSSSSLHWLSQVPEGIEMENKGNIFIDTTSGENVIEAFRRQFEKDFSVFLKCRGEEVVGGGGMVVTMLGRTAKEYCYAFELFNLAMKKMVAEGMVEEEKVDRFNMPIFMPTPEEVKAEIQKEGSFMIKRVEVLRIDWNLYSNNTEIDASSVGVDSSYNIANCVRSVIEPIMIPHFGQPIVEQVFERYKRIVKDEMLNKKNEFIFLTISLTRI</sequence>
<feature type="non-terminal residue" evidence="1">
    <location>
        <position position="1"/>
    </location>
</feature>
<protein>
    <submittedName>
        <fullName evidence="1">Salicylate carboxymethyltransferase</fullName>
    </submittedName>
</protein>
<dbReference type="Proteomes" id="UP000685013">
    <property type="component" value="Chromosome 3"/>
</dbReference>
<organism evidence="1 2">
    <name type="scientific">Cucurbita argyrosperma subsp. sororia</name>
    <dbReference type="NCBI Taxonomy" id="37648"/>
    <lineage>
        <taxon>Eukaryota</taxon>
        <taxon>Viridiplantae</taxon>
        <taxon>Streptophyta</taxon>
        <taxon>Embryophyta</taxon>
        <taxon>Tracheophyta</taxon>
        <taxon>Spermatophyta</taxon>
        <taxon>Magnoliopsida</taxon>
        <taxon>eudicotyledons</taxon>
        <taxon>Gunneridae</taxon>
        <taxon>Pentapetalae</taxon>
        <taxon>rosids</taxon>
        <taxon>fabids</taxon>
        <taxon>Cucurbitales</taxon>
        <taxon>Cucurbitaceae</taxon>
        <taxon>Cucurbiteae</taxon>
        <taxon>Cucurbita</taxon>
    </lineage>
</organism>
<dbReference type="AlphaFoldDB" id="A0AAV6NY75"/>
<reference evidence="1 2" key="1">
    <citation type="journal article" date="2021" name="Hortic Res">
        <title>The domestication of Cucurbita argyrosperma as revealed by the genome of its wild relative.</title>
        <authorList>
            <person name="Barrera-Redondo J."/>
            <person name="Sanchez-de la Vega G."/>
            <person name="Aguirre-Liguori J.A."/>
            <person name="Castellanos-Morales G."/>
            <person name="Gutierrez-Guerrero Y.T."/>
            <person name="Aguirre-Dugua X."/>
            <person name="Aguirre-Planter E."/>
            <person name="Tenaillon M.I."/>
            <person name="Lira-Saade R."/>
            <person name="Eguiarte L.E."/>
        </authorList>
    </citation>
    <scope>NUCLEOTIDE SEQUENCE [LARGE SCALE GENOMIC DNA]</scope>
    <source>
        <strain evidence="1">JBR-2021</strain>
    </source>
</reference>
<keyword evidence="2" id="KW-1185">Reference proteome</keyword>
<dbReference type="GO" id="GO:0008168">
    <property type="term" value="F:methyltransferase activity"/>
    <property type="evidence" value="ECO:0007669"/>
    <property type="project" value="InterPro"/>
</dbReference>
<dbReference type="InterPro" id="IPR005299">
    <property type="entry name" value="MeTrfase_7"/>
</dbReference>
<dbReference type="Pfam" id="PF03492">
    <property type="entry name" value="Methyltransf_7"/>
    <property type="match status" value="2"/>
</dbReference>